<accession>A0A848K997</accession>
<feature type="transmembrane region" description="Helical" evidence="1">
    <location>
        <begin position="7"/>
        <end position="31"/>
    </location>
</feature>
<reference evidence="2 3" key="1">
    <citation type="submission" date="2019-05" db="EMBL/GenBank/DDBJ databases">
        <authorList>
            <person name="Lee S.D."/>
        </authorList>
    </citation>
    <scope>NUCLEOTIDE SEQUENCE [LARGE SCALE GENOMIC DNA]</scope>
    <source>
        <strain evidence="2 3">YC2-7</strain>
    </source>
</reference>
<evidence type="ECO:0000313" key="3">
    <source>
        <dbReference type="Proteomes" id="UP000535543"/>
    </source>
</evidence>
<keyword evidence="1" id="KW-0472">Membrane</keyword>
<dbReference type="RefSeq" id="WP_169585707.1">
    <property type="nucleotide sequence ID" value="NZ_VCQU01000002.1"/>
</dbReference>
<sequence>MDRPPTTIAGVEVGVVILAAALCLIGGVSVALLQGSVFAGIASASALFAGILLTMGMLPDSAT</sequence>
<name>A0A848K997_9NOCA</name>
<proteinExistence type="predicted"/>
<dbReference type="Proteomes" id="UP000535543">
    <property type="component" value="Unassembled WGS sequence"/>
</dbReference>
<keyword evidence="1" id="KW-1133">Transmembrane helix</keyword>
<protein>
    <submittedName>
        <fullName evidence="2">Uncharacterized protein</fullName>
    </submittedName>
</protein>
<feature type="transmembrane region" description="Helical" evidence="1">
    <location>
        <begin position="37"/>
        <end position="58"/>
    </location>
</feature>
<keyword evidence="1" id="KW-0812">Transmembrane</keyword>
<comment type="caution">
    <text evidence="2">The sequence shown here is derived from an EMBL/GenBank/DDBJ whole genome shotgun (WGS) entry which is preliminary data.</text>
</comment>
<dbReference type="EMBL" id="VCQU01000002">
    <property type="protein sequence ID" value="NMN95001.1"/>
    <property type="molecule type" value="Genomic_DNA"/>
</dbReference>
<organism evidence="2 3">
    <name type="scientific">Antrihabitans stalactiti</name>
    <dbReference type="NCBI Taxonomy" id="2584121"/>
    <lineage>
        <taxon>Bacteria</taxon>
        <taxon>Bacillati</taxon>
        <taxon>Actinomycetota</taxon>
        <taxon>Actinomycetes</taxon>
        <taxon>Mycobacteriales</taxon>
        <taxon>Nocardiaceae</taxon>
        <taxon>Antrihabitans</taxon>
    </lineage>
</organism>
<gene>
    <name evidence="2" type="ORF">FGL95_08135</name>
</gene>
<evidence type="ECO:0000313" key="2">
    <source>
        <dbReference type="EMBL" id="NMN95001.1"/>
    </source>
</evidence>
<evidence type="ECO:0000256" key="1">
    <source>
        <dbReference type="SAM" id="Phobius"/>
    </source>
</evidence>
<dbReference type="AlphaFoldDB" id="A0A848K997"/>
<keyword evidence="3" id="KW-1185">Reference proteome</keyword>
<reference evidence="2 3" key="2">
    <citation type="submission" date="2020-06" db="EMBL/GenBank/DDBJ databases">
        <title>Antribacter stalactiti gen. nov., sp. nov., a new member of the family Nacardiaceae isolated from a cave.</title>
        <authorList>
            <person name="Kim I.S."/>
        </authorList>
    </citation>
    <scope>NUCLEOTIDE SEQUENCE [LARGE SCALE GENOMIC DNA]</scope>
    <source>
        <strain evidence="2 3">YC2-7</strain>
    </source>
</reference>